<dbReference type="SUPFAM" id="SSF48366">
    <property type="entry name" value="Ras GEF"/>
    <property type="match status" value="1"/>
</dbReference>
<keyword evidence="1 4" id="KW-0728">SH3 domain</keyword>
<feature type="region of interest" description="Disordered" evidence="5">
    <location>
        <begin position="641"/>
        <end position="730"/>
    </location>
</feature>
<dbReference type="CDD" id="cd00155">
    <property type="entry name" value="RasGEF"/>
    <property type="match status" value="1"/>
</dbReference>
<proteinExistence type="predicted"/>
<evidence type="ECO:0000256" key="3">
    <source>
        <dbReference type="PROSITE-ProRule" id="PRU00168"/>
    </source>
</evidence>
<dbReference type="InterPro" id="IPR000651">
    <property type="entry name" value="Ras-like_Gua-exchang_fac_N"/>
</dbReference>
<feature type="domain" description="Ras-GEF" evidence="7">
    <location>
        <begin position="953"/>
        <end position="1194"/>
    </location>
</feature>
<dbReference type="GO" id="GO:0005085">
    <property type="term" value="F:guanyl-nucleotide exchange factor activity"/>
    <property type="evidence" value="ECO:0007669"/>
    <property type="project" value="UniProtKB-KW"/>
</dbReference>
<dbReference type="InterPro" id="IPR001452">
    <property type="entry name" value="SH3_domain"/>
</dbReference>
<feature type="compositionally biased region" description="Low complexity" evidence="5">
    <location>
        <begin position="642"/>
        <end position="655"/>
    </location>
</feature>
<dbReference type="SMART" id="SM00229">
    <property type="entry name" value="RasGEFN"/>
    <property type="match status" value="1"/>
</dbReference>
<dbReference type="PANTHER" id="PTHR23113">
    <property type="entry name" value="GUANINE NUCLEOTIDE EXCHANGE FACTOR"/>
    <property type="match status" value="1"/>
</dbReference>
<dbReference type="SUPFAM" id="SSF50044">
    <property type="entry name" value="SH3-domain"/>
    <property type="match status" value="1"/>
</dbReference>
<feature type="region of interest" description="Disordered" evidence="5">
    <location>
        <begin position="154"/>
        <end position="185"/>
    </location>
</feature>
<evidence type="ECO:0000313" key="10">
    <source>
        <dbReference type="Proteomes" id="UP000235388"/>
    </source>
</evidence>
<gene>
    <name evidence="9" type="ORF">PCANC_16850</name>
</gene>
<evidence type="ECO:0000259" key="6">
    <source>
        <dbReference type="PROSITE" id="PS50002"/>
    </source>
</evidence>
<feature type="compositionally biased region" description="Polar residues" evidence="5">
    <location>
        <begin position="164"/>
        <end position="183"/>
    </location>
</feature>
<feature type="domain" description="SH3" evidence="6">
    <location>
        <begin position="30"/>
        <end position="108"/>
    </location>
</feature>
<dbReference type="PROSITE" id="PS50212">
    <property type="entry name" value="RASGEF_NTER"/>
    <property type="match status" value="1"/>
</dbReference>
<dbReference type="PROSITE" id="PS50002">
    <property type="entry name" value="SH3"/>
    <property type="match status" value="1"/>
</dbReference>
<evidence type="ECO:0000313" key="9">
    <source>
        <dbReference type="EMBL" id="PLW16261.1"/>
    </source>
</evidence>
<dbReference type="InterPro" id="IPR023578">
    <property type="entry name" value="Ras_GEF_dom_sf"/>
</dbReference>
<dbReference type="InterPro" id="IPR019804">
    <property type="entry name" value="Ras_G-nucl-exch_fac_CS"/>
</dbReference>
<feature type="region of interest" description="Disordered" evidence="5">
    <location>
        <begin position="266"/>
        <end position="285"/>
    </location>
</feature>
<feature type="region of interest" description="Disordered" evidence="5">
    <location>
        <begin position="608"/>
        <end position="628"/>
    </location>
</feature>
<dbReference type="PROSITE" id="PS50009">
    <property type="entry name" value="RASGEF_CAT"/>
    <property type="match status" value="1"/>
</dbReference>
<dbReference type="Pfam" id="PF00617">
    <property type="entry name" value="RasGEF"/>
    <property type="match status" value="1"/>
</dbReference>
<evidence type="ECO:0000256" key="2">
    <source>
        <dbReference type="ARBA" id="ARBA00022658"/>
    </source>
</evidence>
<feature type="compositionally biased region" description="Low complexity" evidence="5">
    <location>
        <begin position="324"/>
        <end position="339"/>
    </location>
</feature>
<feature type="compositionally biased region" description="Low complexity" evidence="5">
    <location>
        <begin position="664"/>
        <end position="678"/>
    </location>
</feature>
<feature type="region of interest" description="Disordered" evidence="5">
    <location>
        <begin position="313"/>
        <end position="352"/>
    </location>
</feature>
<dbReference type="Pfam" id="PF00618">
    <property type="entry name" value="RasGEF_N"/>
    <property type="match status" value="1"/>
</dbReference>
<dbReference type="OrthoDB" id="2503927at2759"/>
<dbReference type="InterPro" id="IPR036028">
    <property type="entry name" value="SH3-like_dom_sf"/>
</dbReference>
<dbReference type="Gene3D" id="1.10.840.10">
    <property type="entry name" value="Ras guanine-nucleotide exchange factors catalytic domain"/>
    <property type="match status" value="1"/>
</dbReference>
<dbReference type="InterPro" id="IPR001895">
    <property type="entry name" value="RASGEF_cat_dom"/>
</dbReference>
<keyword evidence="10" id="KW-1185">Reference proteome</keyword>
<evidence type="ECO:0000256" key="4">
    <source>
        <dbReference type="PROSITE-ProRule" id="PRU00192"/>
    </source>
</evidence>
<keyword evidence="2 3" id="KW-0344">Guanine-nucleotide releasing factor</keyword>
<organism evidence="9 10">
    <name type="scientific">Puccinia coronata f. sp. avenae</name>
    <dbReference type="NCBI Taxonomy" id="200324"/>
    <lineage>
        <taxon>Eukaryota</taxon>
        <taxon>Fungi</taxon>
        <taxon>Dikarya</taxon>
        <taxon>Basidiomycota</taxon>
        <taxon>Pucciniomycotina</taxon>
        <taxon>Pucciniomycetes</taxon>
        <taxon>Pucciniales</taxon>
        <taxon>Pucciniaceae</taxon>
        <taxon>Puccinia</taxon>
    </lineage>
</organism>
<dbReference type="Proteomes" id="UP000235388">
    <property type="component" value="Unassembled WGS sequence"/>
</dbReference>
<dbReference type="SMART" id="SM00147">
    <property type="entry name" value="RasGEF"/>
    <property type="match status" value="1"/>
</dbReference>
<dbReference type="EMBL" id="PGCJ01000875">
    <property type="protein sequence ID" value="PLW16261.1"/>
    <property type="molecule type" value="Genomic_DNA"/>
</dbReference>
<dbReference type="InterPro" id="IPR036964">
    <property type="entry name" value="RASGEF_cat_dom_sf"/>
</dbReference>
<dbReference type="InterPro" id="IPR008937">
    <property type="entry name" value="Ras-like_GEF"/>
</dbReference>
<protein>
    <recommendedName>
        <fullName evidence="11">Ras GEF</fullName>
    </recommendedName>
</protein>
<dbReference type="GO" id="GO:0005886">
    <property type="term" value="C:plasma membrane"/>
    <property type="evidence" value="ECO:0007669"/>
    <property type="project" value="TreeGrafter"/>
</dbReference>
<dbReference type="STRING" id="200324.A0A2N5SSR4"/>
<evidence type="ECO:0000259" key="7">
    <source>
        <dbReference type="PROSITE" id="PS50009"/>
    </source>
</evidence>
<dbReference type="GO" id="GO:0007265">
    <property type="term" value="P:Ras protein signal transduction"/>
    <property type="evidence" value="ECO:0007669"/>
    <property type="project" value="TreeGrafter"/>
</dbReference>
<evidence type="ECO:0000256" key="1">
    <source>
        <dbReference type="ARBA" id="ARBA00022443"/>
    </source>
</evidence>
<feature type="compositionally biased region" description="Pro residues" evidence="5">
    <location>
        <begin position="269"/>
        <end position="279"/>
    </location>
</feature>
<name>A0A2N5SSR4_9BASI</name>
<evidence type="ECO:0008006" key="11">
    <source>
        <dbReference type="Google" id="ProtNLM"/>
    </source>
</evidence>
<dbReference type="PANTHER" id="PTHR23113:SF354">
    <property type="entry name" value="BUD SITE SELECTION PROTEIN 5"/>
    <property type="match status" value="1"/>
</dbReference>
<dbReference type="SMART" id="SM00326">
    <property type="entry name" value="SH3"/>
    <property type="match status" value="1"/>
</dbReference>
<dbReference type="PRINTS" id="PR00452">
    <property type="entry name" value="SH3DOMAIN"/>
</dbReference>
<dbReference type="Gene3D" id="1.20.870.10">
    <property type="entry name" value="Son of sevenless (SoS) protein Chain: S domain 1"/>
    <property type="match status" value="1"/>
</dbReference>
<comment type="caution">
    <text evidence="9">The sequence shown here is derived from an EMBL/GenBank/DDBJ whole genome shotgun (WGS) entry which is preliminary data.</text>
</comment>
<dbReference type="Pfam" id="PF00018">
    <property type="entry name" value="SH3_1"/>
    <property type="match status" value="1"/>
</dbReference>
<dbReference type="Gene3D" id="2.30.30.40">
    <property type="entry name" value="SH3 Domains"/>
    <property type="match status" value="1"/>
</dbReference>
<feature type="compositionally biased region" description="Low complexity" evidence="5">
    <location>
        <begin position="693"/>
        <end position="709"/>
    </location>
</feature>
<feature type="compositionally biased region" description="Polar residues" evidence="5">
    <location>
        <begin position="617"/>
        <end position="628"/>
    </location>
</feature>
<dbReference type="CDD" id="cd06224">
    <property type="entry name" value="REM"/>
    <property type="match status" value="1"/>
</dbReference>
<evidence type="ECO:0000256" key="5">
    <source>
        <dbReference type="SAM" id="MobiDB-lite"/>
    </source>
</evidence>
<reference evidence="9 10" key="1">
    <citation type="submission" date="2017-11" db="EMBL/GenBank/DDBJ databases">
        <title>De novo assembly and phasing of dikaryotic genomes from two isolates of Puccinia coronata f. sp. avenae, the causal agent of oat crown rust.</title>
        <authorList>
            <person name="Miller M.E."/>
            <person name="Zhang Y."/>
            <person name="Omidvar V."/>
            <person name="Sperschneider J."/>
            <person name="Schwessinger B."/>
            <person name="Raley C."/>
            <person name="Palmer J.M."/>
            <person name="Garnica D."/>
            <person name="Upadhyaya N."/>
            <person name="Rathjen J."/>
            <person name="Taylor J.M."/>
            <person name="Park R.F."/>
            <person name="Dodds P.N."/>
            <person name="Hirsch C.D."/>
            <person name="Kianian S.F."/>
            <person name="Figueroa M."/>
        </authorList>
    </citation>
    <scope>NUCLEOTIDE SEQUENCE [LARGE SCALE GENOMIC DNA]</scope>
    <source>
        <strain evidence="9">12NC29</strain>
    </source>
</reference>
<dbReference type="CDD" id="cd11883">
    <property type="entry name" value="SH3_Sdc25"/>
    <property type="match status" value="1"/>
</dbReference>
<evidence type="ECO:0000259" key="8">
    <source>
        <dbReference type="PROSITE" id="PS50212"/>
    </source>
</evidence>
<accession>A0A2N5SSR4</accession>
<sequence length="1290" mass="141618">MSPIPGSPAAGTSFPGINKSPVLPSSPSTAAHDFVLALYDFPATAPSTHRCLSFKAGQVIRVVNRDKSGWWDGEMIASDSLSTPPSPDSHPTIQRGWFPSNYVNPIPNKNIAGLKINQNSSQSDSRRPSYVSSSNTTTNEVLFLSPALSLKSTSADVKIPSRPRTGSSSTVASQRQPSVSDPNHPSRIWEPIAQAIRNLHLQVDVDPSFDVQPPTIKIISSVRAALDSTGCLGRNAPALALYPNLSRARKQLLCSLSSLVDLARETAPAPSPSLPPPPSQQEAKQNILQHADQVLSHVREFLRIAHRYGVTAKTQGSSSKLAESLMMSSGQRSMSLSSSNQPHSPEAPKMVRPSKSVGTLVKFTPHEPTESVPPVNPIIVNRRRLDSIHSARSISSNPSSAIITPVSTSQILQMVVKAHGRVLSTVAVLVGHAHIHSSTAHPASHAYLIDMTRDVIDNVCEVLTLVESITKNSQVRDQQPFQNESPLSQARESLYLATTHLVTSTRVATSTSPLTSPPLTAAEDEEAGTLLSSATAVLRATHSCMDAVSDCLAAMDPTYGDFEVSSHRPSVITSYFGKEFAERSRHAMPGRKMNPLAFISSPSESENHSCCGAVPQDWNNPSTRDGRSTALSIASQHGYLYSPDSSSMAPSKSSANKGKGSQATSSTSPTSLSTLSSSDGIECPRASPSTANSSEGRSSLESSPATSASVLHHEDDSAQQHTVVAKSSKRKPLTLHIPARTVVSQNPDTWQKELLFNSDGHVIGGTLRGLVGRMTSHDTPVEATFSHAFFMTFRLFTTPAEFSDALIARFSLTFELNTPVTPGDPSNRNGKFTPIRLRVYNVMKSWLELHWRMETDDAVLPSISRWTETQLSTALPVPAERLIDLVQKRIKEKELGIHHEGLQTRTKVKKQLNSSRDEHFKMSCPAPIISKAMMTQLRSNSFHHAAIQLIDFDPIELARQITIMESKLYQAIKPEEVIGQLFNKKAGLAVNVRAMSAMSTKMTGWFTETILAEDDIRKRTHTLKFLIKLGFKLLEMQNYNALMSVMSALNSSTILRLKRTWEGLGNKARMLFDTMNNAVSHQRNYAKYRAALRQAQTPCIPFLGVYLTDMTFCHEGNPNYRSSPHLPGVQLINFDKYQKMTKIMNELERFQAPFHFVEVPKIAAYIRHSMDNLSSSQDSSANDLYQRSLQIEPREPSSPFLFDFHLVLFVDRRFLLSPCLHTTDTPLSTQTAPTPRRRGQLLALSTAITYRHLKRPRTDFVVTKRRLGEPVGGFLAVSSSALDVHLYGSL</sequence>
<dbReference type="PROSITE" id="PS00720">
    <property type="entry name" value="RASGEF"/>
    <property type="match status" value="1"/>
</dbReference>
<feature type="domain" description="N-terminal Ras-GEF" evidence="8">
    <location>
        <begin position="758"/>
        <end position="890"/>
    </location>
</feature>